<evidence type="ECO:0000256" key="6">
    <source>
        <dbReference type="PROSITE-ProRule" id="PRU00221"/>
    </source>
</evidence>
<dbReference type="GO" id="GO:0005829">
    <property type="term" value="C:cytosol"/>
    <property type="evidence" value="ECO:0007669"/>
    <property type="project" value="TreeGrafter"/>
</dbReference>
<dbReference type="PROSITE" id="PS00678">
    <property type="entry name" value="WD_REPEATS_1"/>
    <property type="match status" value="1"/>
</dbReference>
<sequence length="863" mass="93222">MCIYVHYIAIRLITVTDTKHHLQAAQSYETPPKGNASQSRATGPGGAIAEIGPNYWSTKFPPTMLLTDVTWGPQEFSNKIFTSCTNGEVRVWDFGKGGLKFESTLPGGGRSVNVVKAANFSSYSLATGSTDGSVKLWDLRMPTAPAFNLGGHGSAVRSMTFGQVPTHPVHVVFGLEAGAIFRYDLRVGTYDFLEYVVLTCSKVWNIDSTRIGMQPLHTIHTPYPVGKLGWRPFYDTEVLVIPYHGGWTPAKPQENSETRFDSNEKYAPQIWDVRKGWLAKWQLPTIDGPVTDVAFNEGNAAQVVYKSGAFAQLDLREATRPVDTIGRHALSWNANSSLFFVADPVPLSEPPYDDLHPGISAMLGDYGLADKRPGDRLGVATTQVLGAQFVFPDLDRESYMKLARGYNHHDEDKVRMCKRNEDVATRAGQHEVAQTWALLGSLLSEFKRAKNEEVHRHSINLPPETPLSANPSAPTKEPQSGQKSFSRSPPIIAHHGTTNPIDFTLDGVEIPAAATKRKGSGGSSLLLGVMPGSQRRRESSPSMLTNLRPPMRSPSSSPISKLAKLPSSNTGVNAVGSVISRHFLARRMSRSSSSNSPGPGAAGIAEQKQAWKTYVNAGEGALEDSSSEEEEGAADDSDERVVHSEASMGASWTQERSTLTTLNRQHPTLHSSSSSNRSSPAIGSKRLLPSPHLTSTLTGLLSGSSPKGTSPQTQLLDIQDVTEDSGEESDETDEDDDGSRSAESRQRRSGSSEDDGRAGSQNGIDVPGDSRVKFDPPSPTLAKYTAKSNESSRTATMSRGGGLRALTKQESTSSMATAYQMGSVDLATSPSYGASSITPTMGDWCGFRLLYAKTQIKLLASMT</sequence>
<feature type="compositionally biased region" description="Polar residues" evidence="7">
    <location>
        <begin position="467"/>
        <end position="487"/>
    </location>
</feature>
<accession>G4TM92</accession>
<feature type="region of interest" description="Disordered" evidence="7">
    <location>
        <begin position="454"/>
        <end position="500"/>
    </location>
</feature>
<dbReference type="eggNOG" id="KOG0269">
    <property type="taxonomic scope" value="Eukaryota"/>
</dbReference>
<dbReference type="STRING" id="1109443.G4TM92"/>
<comment type="caution">
    <text evidence="8">The sequence shown here is derived from an EMBL/GenBank/DDBJ whole genome shotgun (WGS) entry which is preliminary data.</text>
</comment>
<feature type="compositionally biased region" description="Low complexity" evidence="7">
    <location>
        <begin position="548"/>
        <end position="568"/>
    </location>
</feature>
<dbReference type="Proteomes" id="UP000007148">
    <property type="component" value="Unassembled WGS sequence"/>
</dbReference>
<keyword evidence="5" id="KW-0862">Zinc</keyword>
<dbReference type="GO" id="GO:0061700">
    <property type="term" value="C:GATOR2 complex"/>
    <property type="evidence" value="ECO:0007669"/>
    <property type="project" value="TreeGrafter"/>
</dbReference>
<dbReference type="GO" id="GO:0016239">
    <property type="term" value="P:positive regulation of macroautophagy"/>
    <property type="evidence" value="ECO:0007669"/>
    <property type="project" value="TreeGrafter"/>
</dbReference>
<dbReference type="PROSITE" id="PS50082">
    <property type="entry name" value="WD_REPEATS_2"/>
    <property type="match status" value="1"/>
</dbReference>
<evidence type="ECO:0000313" key="8">
    <source>
        <dbReference type="EMBL" id="CCA72435.1"/>
    </source>
</evidence>
<feature type="compositionally biased region" description="Basic and acidic residues" evidence="7">
    <location>
        <begin position="738"/>
        <end position="757"/>
    </location>
</feature>
<dbReference type="OrthoDB" id="60955at2759"/>
<keyword evidence="4" id="KW-0863">Zinc-finger</keyword>
<gene>
    <name evidence="8" type="ORF">PIIN_06371</name>
</gene>
<dbReference type="SUPFAM" id="SSF50978">
    <property type="entry name" value="WD40 repeat-like"/>
    <property type="match status" value="1"/>
</dbReference>
<dbReference type="InterPro" id="IPR019775">
    <property type="entry name" value="WD40_repeat_CS"/>
</dbReference>
<keyword evidence="2" id="KW-0479">Metal-binding</keyword>
<feature type="repeat" description="WD" evidence="6">
    <location>
        <begin position="125"/>
        <end position="140"/>
    </location>
</feature>
<dbReference type="InterPro" id="IPR036322">
    <property type="entry name" value="WD40_repeat_dom_sf"/>
</dbReference>
<organism evidence="8 9">
    <name type="scientific">Serendipita indica (strain DSM 11827)</name>
    <name type="common">Root endophyte fungus</name>
    <name type="synonym">Piriformospora indica</name>
    <dbReference type="NCBI Taxonomy" id="1109443"/>
    <lineage>
        <taxon>Eukaryota</taxon>
        <taxon>Fungi</taxon>
        <taxon>Dikarya</taxon>
        <taxon>Basidiomycota</taxon>
        <taxon>Agaricomycotina</taxon>
        <taxon>Agaricomycetes</taxon>
        <taxon>Sebacinales</taxon>
        <taxon>Serendipitaceae</taxon>
        <taxon>Serendipita</taxon>
    </lineage>
</organism>
<protein>
    <submittedName>
        <fullName evidence="8">Uncharacterized protein</fullName>
    </submittedName>
</protein>
<feature type="compositionally biased region" description="Acidic residues" evidence="7">
    <location>
        <begin position="720"/>
        <end position="737"/>
    </location>
</feature>
<keyword evidence="1 6" id="KW-0853">WD repeat</keyword>
<keyword evidence="3" id="KW-0677">Repeat</keyword>
<dbReference type="PANTHER" id="PTHR46200">
    <property type="entry name" value="GATOR COMPLEX PROTEIN WDR24"/>
    <property type="match status" value="1"/>
</dbReference>
<dbReference type="EMBL" id="CAFZ01000164">
    <property type="protein sequence ID" value="CCA72435.1"/>
    <property type="molecule type" value="Genomic_DNA"/>
</dbReference>
<dbReference type="GO" id="GO:0008270">
    <property type="term" value="F:zinc ion binding"/>
    <property type="evidence" value="ECO:0007669"/>
    <property type="project" value="UniProtKB-KW"/>
</dbReference>
<dbReference type="InterPro" id="IPR015943">
    <property type="entry name" value="WD40/YVTN_repeat-like_dom_sf"/>
</dbReference>
<feature type="compositionally biased region" description="Acidic residues" evidence="7">
    <location>
        <begin position="621"/>
        <end position="638"/>
    </location>
</feature>
<name>G4TM92_SERID</name>
<proteinExistence type="predicted"/>
<feature type="compositionally biased region" description="Polar residues" evidence="7">
    <location>
        <begin position="650"/>
        <end position="670"/>
    </location>
</feature>
<reference evidence="8 9" key="1">
    <citation type="journal article" date="2011" name="PLoS Pathog.">
        <title>Endophytic Life Strategies Decoded by Genome and Transcriptome Analyses of the Mutualistic Root Symbiont Piriformospora indica.</title>
        <authorList>
            <person name="Zuccaro A."/>
            <person name="Lahrmann U."/>
            <person name="Guldener U."/>
            <person name="Langen G."/>
            <person name="Pfiffi S."/>
            <person name="Biedenkopf D."/>
            <person name="Wong P."/>
            <person name="Samans B."/>
            <person name="Grimm C."/>
            <person name="Basiewicz M."/>
            <person name="Murat C."/>
            <person name="Martin F."/>
            <person name="Kogel K.H."/>
        </authorList>
    </citation>
    <scope>NUCLEOTIDE SEQUENCE [LARGE SCALE GENOMIC DNA]</scope>
    <source>
        <strain evidence="8 9">DSM 11827</strain>
    </source>
</reference>
<dbReference type="InterPro" id="IPR001680">
    <property type="entry name" value="WD40_rpt"/>
</dbReference>
<keyword evidence="9" id="KW-1185">Reference proteome</keyword>
<feature type="region of interest" description="Disordered" evidence="7">
    <location>
        <begin position="619"/>
        <end position="801"/>
    </location>
</feature>
<feature type="compositionally biased region" description="Low complexity" evidence="7">
    <location>
        <begin position="687"/>
        <end position="711"/>
    </location>
</feature>
<dbReference type="InParanoid" id="G4TM92"/>
<feature type="region of interest" description="Disordered" evidence="7">
    <location>
        <begin position="514"/>
        <end position="570"/>
    </location>
</feature>
<evidence type="ECO:0000313" key="9">
    <source>
        <dbReference type="Proteomes" id="UP000007148"/>
    </source>
</evidence>
<evidence type="ECO:0000256" key="5">
    <source>
        <dbReference type="ARBA" id="ARBA00022833"/>
    </source>
</evidence>
<dbReference type="AlphaFoldDB" id="G4TM92"/>
<dbReference type="SMART" id="SM00320">
    <property type="entry name" value="WD40"/>
    <property type="match status" value="2"/>
</dbReference>
<evidence type="ECO:0000256" key="3">
    <source>
        <dbReference type="ARBA" id="ARBA00022737"/>
    </source>
</evidence>
<evidence type="ECO:0000256" key="1">
    <source>
        <dbReference type="ARBA" id="ARBA00022574"/>
    </source>
</evidence>
<evidence type="ECO:0000256" key="7">
    <source>
        <dbReference type="SAM" id="MobiDB-lite"/>
    </source>
</evidence>
<feature type="compositionally biased region" description="Polar residues" evidence="7">
    <location>
        <begin position="786"/>
        <end position="797"/>
    </location>
</feature>
<dbReference type="PANTHER" id="PTHR46200:SF1">
    <property type="entry name" value="GATOR COMPLEX PROTEIN WDR24"/>
    <property type="match status" value="1"/>
</dbReference>
<dbReference type="GO" id="GO:0005774">
    <property type="term" value="C:vacuolar membrane"/>
    <property type="evidence" value="ECO:0007669"/>
    <property type="project" value="TreeGrafter"/>
</dbReference>
<dbReference type="Gene3D" id="2.130.10.10">
    <property type="entry name" value="YVTN repeat-like/Quinoprotein amine dehydrogenase"/>
    <property type="match status" value="1"/>
</dbReference>
<dbReference type="InterPro" id="IPR037590">
    <property type="entry name" value="WDR24"/>
</dbReference>
<dbReference type="HOGENOM" id="CLU_331786_0_0_1"/>
<evidence type="ECO:0000256" key="4">
    <source>
        <dbReference type="ARBA" id="ARBA00022771"/>
    </source>
</evidence>
<evidence type="ECO:0000256" key="2">
    <source>
        <dbReference type="ARBA" id="ARBA00022723"/>
    </source>
</evidence>
<dbReference type="GO" id="GO:1904263">
    <property type="term" value="P:positive regulation of TORC1 signaling"/>
    <property type="evidence" value="ECO:0007669"/>
    <property type="project" value="TreeGrafter"/>
</dbReference>